<reference evidence="2 3" key="1">
    <citation type="submission" date="2015-04" db="EMBL/GenBank/DDBJ databases">
        <title>The draft genome sequence of Fusarium langsethiae, a T-2/HT-2 mycotoxin producer.</title>
        <authorList>
            <person name="Lysoe E."/>
            <person name="Divon H.H."/>
            <person name="Terzi V."/>
            <person name="Orru L."/>
            <person name="Lamontanara A."/>
            <person name="Kolseth A.-K."/>
            <person name="Frandsen R.J."/>
            <person name="Nielsen K."/>
            <person name="Thrane U."/>
        </authorList>
    </citation>
    <scope>NUCLEOTIDE SEQUENCE [LARGE SCALE GENOMIC DNA]</scope>
    <source>
        <strain evidence="2 3">Fl201059</strain>
    </source>
</reference>
<name>A0A0N0DCV0_FUSLA</name>
<dbReference type="AlphaFoldDB" id="A0A0N0DCV0"/>
<accession>A0A0N0DCV0</accession>
<dbReference type="EMBL" id="JXCE01000247">
    <property type="protein sequence ID" value="KPA38765.1"/>
    <property type="molecule type" value="Genomic_DNA"/>
</dbReference>
<gene>
    <name evidence="2" type="ORF">FLAG1_08389</name>
</gene>
<feature type="compositionally biased region" description="Low complexity" evidence="1">
    <location>
        <begin position="215"/>
        <end position="236"/>
    </location>
</feature>
<sequence length="290" mass="32216">MELKSNLPSSAESEENDDLLVLLSYLSIYQGIRNAIPPMSSMLPTHREKVNKLGVLTYAGEIRDEIFSLIHMAPHLRSTSPASLKTDLKIARLIKARNGAAFKSITPPILSTKHSPNDILHHASKIPQFHLDYQSVGNGNVNTVLGLLIAQLAGNRGEIILIEQMCSIPAIAMWCVEHHRDDLMFILTRFTPVPATRPPDIRHYRRSRPPRRRCGYPCRSRSSERSCSSRSSRSTSAPMERPPSPLLRDPEGLHIVIVCIILSSMLFRGSLCRIGVLLCIVGLLCGTGSR</sequence>
<proteinExistence type="predicted"/>
<comment type="caution">
    <text evidence="2">The sequence shown here is derived from an EMBL/GenBank/DDBJ whole genome shotgun (WGS) entry which is preliminary data.</text>
</comment>
<feature type="region of interest" description="Disordered" evidence="1">
    <location>
        <begin position="198"/>
        <end position="245"/>
    </location>
</feature>
<feature type="compositionally biased region" description="Basic residues" evidence="1">
    <location>
        <begin position="203"/>
        <end position="214"/>
    </location>
</feature>
<evidence type="ECO:0000256" key="1">
    <source>
        <dbReference type="SAM" id="MobiDB-lite"/>
    </source>
</evidence>
<evidence type="ECO:0000313" key="3">
    <source>
        <dbReference type="Proteomes" id="UP000037904"/>
    </source>
</evidence>
<organism evidence="2 3">
    <name type="scientific">Fusarium langsethiae</name>
    <dbReference type="NCBI Taxonomy" id="179993"/>
    <lineage>
        <taxon>Eukaryota</taxon>
        <taxon>Fungi</taxon>
        <taxon>Dikarya</taxon>
        <taxon>Ascomycota</taxon>
        <taxon>Pezizomycotina</taxon>
        <taxon>Sordariomycetes</taxon>
        <taxon>Hypocreomycetidae</taxon>
        <taxon>Hypocreales</taxon>
        <taxon>Nectriaceae</taxon>
        <taxon>Fusarium</taxon>
    </lineage>
</organism>
<dbReference type="Proteomes" id="UP000037904">
    <property type="component" value="Unassembled WGS sequence"/>
</dbReference>
<evidence type="ECO:0000313" key="2">
    <source>
        <dbReference type="EMBL" id="KPA38765.1"/>
    </source>
</evidence>
<protein>
    <submittedName>
        <fullName evidence="2">Uncharacterized protein</fullName>
    </submittedName>
</protein>
<keyword evidence="3" id="KW-1185">Reference proteome</keyword>